<feature type="region of interest" description="Disordered" evidence="1">
    <location>
        <begin position="28"/>
        <end position="68"/>
    </location>
</feature>
<evidence type="ECO:0000313" key="2">
    <source>
        <dbReference type="Proteomes" id="UP000887565"/>
    </source>
</evidence>
<dbReference type="WBParaSite" id="nRc.2.0.1.t11007-RA">
    <property type="protein sequence ID" value="nRc.2.0.1.t11007-RA"/>
    <property type="gene ID" value="nRc.2.0.1.g11007"/>
</dbReference>
<reference evidence="3" key="1">
    <citation type="submission" date="2022-11" db="UniProtKB">
        <authorList>
            <consortium name="WormBaseParasite"/>
        </authorList>
    </citation>
    <scope>IDENTIFICATION</scope>
</reference>
<name>A0A915IAV0_ROMCU</name>
<dbReference type="Proteomes" id="UP000887565">
    <property type="component" value="Unplaced"/>
</dbReference>
<evidence type="ECO:0000313" key="3">
    <source>
        <dbReference type="WBParaSite" id="nRc.2.0.1.t11007-RA"/>
    </source>
</evidence>
<protein>
    <submittedName>
        <fullName evidence="3">Uncharacterized protein</fullName>
    </submittedName>
</protein>
<organism evidence="2 3">
    <name type="scientific">Romanomermis culicivorax</name>
    <name type="common">Nematode worm</name>
    <dbReference type="NCBI Taxonomy" id="13658"/>
    <lineage>
        <taxon>Eukaryota</taxon>
        <taxon>Metazoa</taxon>
        <taxon>Ecdysozoa</taxon>
        <taxon>Nematoda</taxon>
        <taxon>Enoplea</taxon>
        <taxon>Dorylaimia</taxon>
        <taxon>Mermithida</taxon>
        <taxon>Mermithoidea</taxon>
        <taxon>Mermithidae</taxon>
        <taxon>Romanomermis</taxon>
    </lineage>
</organism>
<dbReference type="AlphaFoldDB" id="A0A915IAV0"/>
<accession>A0A915IAV0</accession>
<keyword evidence="2" id="KW-1185">Reference proteome</keyword>
<sequence>MQEEHALGQEGLKHEILASEAKVNYHLTESNSAQATSASIQENHPSTTGENTRLAYNPRSASTGEDSRQFQKKNFRLCPGHHGRLCPSSNFLCAGRLLQGQHEERRYCLPEEAACRTPLVVQMCIEKSKSN</sequence>
<feature type="compositionally biased region" description="Polar residues" evidence="1">
    <location>
        <begin position="28"/>
        <end position="51"/>
    </location>
</feature>
<evidence type="ECO:0000256" key="1">
    <source>
        <dbReference type="SAM" id="MobiDB-lite"/>
    </source>
</evidence>
<proteinExistence type="predicted"/>